<evidence type="ECO:0000256" key="3">
    <source>
        <dbReference type="ARBA" id="ARBA00023274"/>
    </source>
</evidence>
<dbReference type="Proteomes" id="UP000231581">
    <property type="component" value="Unassembled WGS sequence"/>
</dbReference>
<keyword evidence="3 4" id="KW-0687">Ribonucleoprotein</keyword>
<evidence type="ECO:0000256" key="4">
    <source>
        <dbReference type="RuleBase" id="RU000559"/>
    </source>
</evidence>
<proteinExistence type="inferred from homology"/>
<dbReference type="Pfam" id="PF01245">
    <property type="entry name" value="Ribosomal_L19"/>
    <property type="match status" value="1"/>
</dbReference>
<dbReference type="GO" id="GO:0022625">
    <property type="term" value="C:cytosolic large ribosomal subunit"/>
    <property type="evidence" value="ECO:0007669"/>
    <property type="project" value="TreeGrafter"/>
</dbReference>
<dbReference type="PRINTS" id="PR00061">
    <property type="entry name" value="RIBOSOMALL19"/>
</dbReference>
<name>A0A2H0BTT1_9BACT</name>
<evidence type="ECO:0000256" key="2">
    <source>
        <dbReference type="ARBA" id="ARBA00022980"/>
    </source>
</evidence>
<evidence type="ECO:0000256" key="5">
    <source>
        <dbReference type="SAM" id="MobiDB-lite"/>
    </source>
</evidence>
<comment type="caution">
    <text evidence="6">The sequence shown here is derived from an EMBL/GenBank/DDBJ whole genome shotgun (WGS) entry which is preliminary data.</text>
</comment>
<dbReference type="GO" id="GO:0003735">
    <property type="term" value="F:structural constituent of ribosome"/>
    <property type="evidence" value="ECO:0007669"/>
    <property type="project" value="InterPro"/>
</dbReference>
<dbReference type="AlphaFoldDB" id="A0A2H0BTT1"/>
<dbReference type="SUPFAM" id="SSF50104">
    <property type="entry name" value="Translation proteins SH3-like domain"/>
    <property type="match status" value="1"/>
</dbReference>
<dbReference type="InterPro" id="IPR001857">
    <property type="entry name" value="Ribosomal_bL19"/>
</dbReference>
<sequence>MAEKITLPATIAPEQVETGMTIRVHQKIKDITPSGDEKERIQVFEGLVLTVGGSGLGKTMTVRKISGNVGVEKIFPLNLPAIDKIEVLRKARTRRKHIGFVRTAKKKRMKEIKEIKLHKAKAPVVKEEAKKEEPAKEEKVEAVKE</sequence>
<accession>A0A2H0BTT1</accession>
<dbReference type="PANTHER" id="PTHR15680:SF9">
    <property type="entry name" value="LARGE RIBOSOMAL SUBUNIT PROTEIN BL19M"/>
    <property type="match status" value="1"/>
</dbReference>
<comment type="function">
    <text evidence="4">This protein is located at the 30S-50S ribosomal subunit interface and may play a role in the structure and function of the aminoacyl-tRNA binding site.</text>
</comment>
<gene>
    <name evidence="6" type="ORF">COX00_00395</name>
</gene>
<reference evidence="6 7" key="1">
    <citation type="submission" date="2017-09" db="EMBL/GenBank/DDBJ databases">
        <title>Depth-based differentiation of microbial function through sediment-hosted aquifers and enrichment of novel symbionts in the deep terrestrial subsurface.</title>
        <authorList>
            <person name="Probst A.J."/>
            <person name="Ladd B."/>
            <person name="Jarett J.K."/>
            <person name="Geller-Mcgrath D.E."/>
            <person name="Sieber C.M."/>
            <person name="Emerson J.B."/>
            <person name="Anantharaman K."/>
            <person name="Thomas B.C."/>
            <person name="Malmstrom R."/>
            <person name="Stieglmeier M."/>
            <person name="Klingl A."/>
            <person name="Woyke T."/>
            <person name="Ryan C.M."/>
            <person name="Banfield J.F."/>
        </authorList>
    </citation>
    <scope>NUCLEOTIDE SEQUENCE [LARGE SCALE GENOMIC DNA]</scope>
    <source>
        <strain evidence="6">CG22_combo_CG10-13_8_21_14_all_47_17</strain>
    </source>
</reference>
<organism evidence="6 7">
    <name type="scientific">Candidatus Uhrbacteria bacterium CG22_combo_CG10-13_8_21_14_all_47_17</name>
    <dbReference type="NCBI Taxonomy" id="1975041"/>
    <lineage>
        <taxon>Bacteria</taxon>
        <taxon>Candidatus Uhriibacteriota</taxon>
    </lineage>
</organism>
<dbReference type="PANTHER" id="PTHR15680">
    <property type="entry name" value="RIBOSOMAL PROTEIN L19"/>
    <property type="match status" value="1"/>
</dbReference>
<evidence type="ECO:0000313" key="6">
    <source>
        <dbReference type="EMBL" id="PIP60939.1"/>
    </source>
</evidence>
<dbReference type="EMBL" id="PCSZ01000011">
    <property type="protein sequence ID" value="PIP60939.1"/>
    <property type="molecule type" value="Genomic_DNA"/>
</dbReference>
<feature type="region of interest" description="Disordered" evidence="5">
    <location>
        <begin position="124"/>
        <end position="145"/>
    </location>
</feature>
<dbReference type="InterPro" id="IPR038657">
    <property type="entry name" value="Ribosomal_bL19_sf"/>
</dbReference>
<protein>
    <recommendedName>
        <fullName evidence="4">50S ribosomal protein L19</fullName>
    </recommendedName>
</protein>
<dbReference type="InterPro" id="IPR008991">
    <property type="entry name" value="Translation_prot_SH3-like_sf"/>
</dbReference>
<dbReference type="Gene3D" id="2.30.30.790">
    <property type="match status" value="1"/>
</dbReference>
<keyword evidence="2 6" id="KW-0689">Ribosomal protein</keyword>
<comment type="similarity">
    <text evidence="1 4">Belongs to the bacterial ribosomal protein bL19 family.</text>
</comment>
<evidence type="ECO:0000256" key="1">
    <source>
        <dbReference type="ARBA" id="ARBA00005781"/>
    </source>
</evidence>
<dbReference type="GO" id="GO:0006412">
    <property type="term" value="P:translation"/>
    <property type="evidence" value="ECO:0007669"/>
    <property type="project" value="InterPro"/>
</dbReference>
<evidence type="ECO:0000313" key="7">
    <source>
        <dbReference type="Proteomes" id="UP000231581"/>
    </source>
</evidence>